<dbReference type="Gene3D" id="3.40.600.10">
    <property type="entry name" value="DNA mismatch repair MutH/Restriction endonuclease, type II"/>
    <property type="match status" value="1"/>
</dbReference>
<dbReference type="EMBL" id="MN740412">
    <property type="protein sequence ID" value="QHU05379.1"/>
    <property type="molecule type" value="Genomic_DNA"/>
</dbReference>
<evidence type="ECO:0000256" key="2">
    <source>
        <dbReference type="ARBA" id="ARBA00022759"/>
    </source>
</evidence>
<keyword evidence="2" id="KW-0255">Endonuclease</keyword>
<proteinExistence type="predicted"/>
<protein>
    <recommendedName>
        <fullName evidence="4">DNA mismatch repair MutH/Type II restriction enzyme Sau3AI domain-containing protein</fullName>
    </recommendedName>
</protein>
<dbReference type="GO" id="GO:0016787">
    <property type="term" value="F:hydrolase activity"/>
    <property type="evidence" value="ECO:0007669"/>
    <property type="project" value="UniProtKB-KW"/>
</dbReference>
<dbReference type="InterPro" id="IPR011337">
    <property type="entry name" value="DNA_rep_MutH/RE_typeII_Sau3AI"/>
</dbReference>
<evidence type="ECO:0000256" key="3">
    <source>
        <dbReference type="ARBA" id="ARBA00022801"/>
    </source>
</evidence>
<dbReference type="SMART" id="SM00927">
    <property type="entry name" value="MutH"/>
    <property type="match status" value="1"/>
</dbReference>
<dbReference type="GO" id="GO:0003677">
    <property type="term" value="F:DNA binding"/>
    <property type="evidence" value="ECO:0007669"/>
    <property type="project" value="InterPro"/>
</dbReference>
<name>A0A6C0JII1_9ZZZZ</name>
<evidence type="ECO:0000256" key="1">
    <source>
        <dbReference type="ARBA" id="ARBA00022722"/>
    </source>
</evidence>
<organism evidence="5">
    <name type="scientific">viral metagenome</name>
    <dbReference type="NCBI Taxonomy" id="1070528"/>
    <lineage>
        <taxon>unclassified sequences</taxon>
        <taxon>metagenomes</taxon>
        <taxon>organismal metagenomes</taxon>
    </lineage>
</organism>
<reference evidence="5" key="1">
    <citation type="journal article" date="2020" name="Nature">
        <title>Giant virus diversity and host interactions through global metagenomics.</title>
        <authorList>
            <person name="Schulz F."/>
            <person name="Roux S."/>
            <person name="Paez-Espino D."/>
            <person name="Jungbluth S."/>
            <person name="Walsh D.A."/>
            <person name="Denef V.J."/>
            <person name="McMahon K.D."/>
            <person name="Konstantinidis K.T."/>
            <person name="Eloe-Fadrosh E.A."/>
            <person name="Kyrpides N.C."/>
            <person name="Woyke T."/>
        </authorList>
    </citation>
    <scope>NUCLEOTIDE SEQUENCE</scope>
    <source>
        <strain evidence="5">GVMAG-M-3300027734-16</strain>
    </source>
</reference>
<evidence type="ECO:0000313" key="5">
    <source>
        <dbReference type="EMBL" id="QHU05379.1"/>
    </source>
</evidence>
<keyword evidence="1" id="KW-0540">Nuclease</keyword>
<dbReference type="SUPFAM" id="SSF52980">
    <property type="entry name" value="Restriction endonuclease-like"/>
    <property type="match status" value="1"/>
</dbReference>
<evidence type="ECO:0000259" key="4">
    <source>
        <dbReference type="SMART" id="SM00927"/>
    </source>
</evidence>
<keyword evidence="3" id="KW-0378">Hydrolase</keyword>
<dbReference type="AlphaFoldDB" id="A0A6C0JII1"/>
<dbReference type="Pfam" id="PF02976">
    <property type="entry name" value="MutH"/>
    <property type="match status" value="1"/>
</dbReference>
<sequence length="182" mass="20659">MLSLAELVDKILPLIGKSYNLPKTKNKGLPGLYLETLAGIQHTSNCLDCSDGELKVVPLKKTKKGLVQKETIAVTMIQPELKTQLFPDSRCYKKLNNLLVVPYLRTGDIIVYMQPYLVNKEKYPVLYKILEEDYYEIQKLFNETGILESKNGKVLQTRTKGAGHGSKSRAFYLRTCFLSQLL</sequence>
<feature type="domain" description="DNA mismatch repair MutH/Type II restriction enzyme Sau3AI" evidence="4">
    <location>
        <begin position="38"/>
        <end position="133"/>
    </location>
</feature>
<accession>A0A6C0JII1</accession>
<dbReference type="InterPro" id="IPR037057">
    <property type="entry name" value="DNA_rep_MutH/T2_RE_sf"/>
</dbReference>
<dbReference type="InterPro" id="IPR011335">
    <property type="entry name" value="Restrct_endonuc-II-like"/>
</dbReference>
<dbReference type="GO" id="GO:0004519">
    <property type="term" value="F:endonuclease activity"/>
    <property type="evidence" value="ECO:0007669"/>
    <property type="project" value="UniProtKB-KW"/>
</dbReference>